<dbReference type="SUPFAM" id="SSF53850">
    <property type="entry name" value="Periplasmic binding protein-like II"/>
    <property type="match status" value="1"/>
</dbReference>
<reference evidence="2 3" key="1">
    <citation type="submission" date="2022-01" db="EMBL/GenBank/DDBJ databases">
        <title>Whole genome-based taxonomy of the Shewanellaceae.</title>
        <authorList>
            <person name="Martin-Rodriguez A.J."/>
        </authorList>
    </citation>
    <scope>NUCLEOTIDE SEQUENCE [LARGE SCALE GENOMIC DNA]</scope>
    <source>
        <strain evidence="2 3">DSM 17177</strain>
    </source>
</reference>
<dbReference type="EMBL" id="JAKIKS010000309">
    <property type="protein sequence ID" value="MCL1128029.1"/>
    <property type="molecule type" value="Genomic_DNA"/>
</dbReference>
<dbReference type="PANTHER" id="PTHR30419">
    <property type="entry name" value="HTH-TYPE TRANSCRIPTIONAL REGULATOR YBHD"/>
    <property type="match status" value="1"/>
</dbReference>
<protein>
    <submittedName>
        <fullName evidence="2">Substrate-binding domain-containing protein</fullName>
    </submittedName>
</protein>
<comment type="caution">
    <text evidence="2">The sequence shown here is derived from an EMBL/GenBank/DDBJ whole genome shotgun (WGS) entry which is preliminary data.</text>
</comment>
<feature type="domain" description="LysR substrate-binding" evidence="1">
    <location>
        <begin position="17"/>
        <end position="101"/>
    </location>
</feature>
<dbReference type="RefSeq" id="WP_248943449.1">
    <property type="nucleotide sequence ID" value="NZ_JAKIKS010000309.1"/>
</dbReference>
<evidence type="ECO:0000313" key="2">
    <source>
        <dbReference type="EMBL" id="MCL1128029.1"/>
    </source>
</evidence>
<organism evidence="2 3">
    <name type="scientific">Shewanella surugensis</name>
    <dbReference type="NCBI Taxonomy" id="212020"/>
    <lineage>
        <taxon>Bacteria</taxon>
        <taxon>Pseudomonadati</taxon>
        <taxon>Pseudomonadota</taxon>
        <taxon>Gammaproteobacteria</taxon>
        <taxon>Alteromonadales</taxon>
        <taxon>Shewanellaceae</taxon>
        <taxon>Shewanella</taxon>
    </lineage>
</organism>
<name>A0ABT0LJZ2_9GAMM</name>
<dbReference type="Gene3D" id="3.40.190.290">
    <property type="match status" value="2"/>
</dbReference>
<dbReference type="InterPro" id="IPR050950">
    <property type="entry name" value="HTH-type_LysR_regulators"/>
</dbReference>
<accession>A0ABT0LJZ2</accession>
<dbReference type="Pfam" id="PF03466">
    <property type="entry name" value="LysR_substrate"/>
    <property type="match status" value="1"/>
</dbReference>
<evidence type="ECO:0000259" key="1">
    <source>
        <dbReference type="Pfam" id="PF03466"/>
    </source>
</evidence>
<sequence>MSTPPRAMTISMGEEVELQVAIDEAVPINAFEVLFSRLAQSYPDLKLTIINGSQEDISRWVDNKRVDIGILFNITPLPDSLEFMSTGQFKYSLIVSPQHPLSINHWYIDSYYYMTALVIRNLGWALVPEHIIHSQWYCDNVIELLTENIPAPLLVEMGVVNRRDRAYGPIMEWIFLEIEAMFKDNIDEV</sequence>
<keyword evidence="3" id="KW-1185">Reference proteome</keyword>
<proteinExistence type="predicted"/>
<dbReference type="InterPro" id="IPR005119">
    <property type="entry name" value="LysR_subst-bd"/>
</dbReference>
<dbReference type="PANTHER" id="PTHR30419:SF30">
    <property type="entry name" value="LYSR FAMILY TRANSCRIPTIONAL REGULATOR"/>
    <property type="match status" value="1"/>
</dbReference>
<evidence type="ECO:0000313" key="3">
    <source>
        <dbReference type="Proteomes" id="UP001203423"/>
    </source>
</evidence>
<gene>
    <name evidence="2" type="ORF">L2764_27190</name>
</gene>
<dbReference type="Proteomes" id="UP001203423">
    <property type="component" value="Unassembled WGS sequence"/>
</dbReference>